<gene>
    <name evidence="4" type="ORF">AULFYP135_00081</name>
</gene>
<dbReference type="InterPro" id="IPR012347">
    <property type="entry name" value="Ferritin-like"/>
</dbReference>
<keyword evidence="2" id="KW-0812">Transmembrane</keyword>
<feature type="transmembrane region" description="Helical" evidence="2">
    <location>
        <begin position="6"/>
        <end position="26"/>
    </location>
</feature>
<accession>A0A6N2QXQ1</accession>
<proteinExistence type="predicted"/>
<evidence type="ECO:0000256" key="2">
    <source>
        <dbReference type="SAM" id="Phobius"/>
    </source>
</evidence>
<keyword evidence="2" id="KW-1133">Transmembrane helix</keyword>
<dbReference type="Pfam" id="PF03713">
    <property type="entry name" value="DUF305"/>
    <property type="match status" value="1"/>
</dbReference>
<dbReference type="Gene3D" id="1.20.1260.10">
    <property type="match status" value="2"/>
</dbReference>
<dbReference type="EMBL" id="CACRSL010000003">
    <property type="protein sequence ID" value="VYS73393.1"/>
    <property type="molecule type" value="Genomic_DNA"/>
</dbReference>
<sequence length="234" mass="25591">MKQKNWYWAIAGLAALILVVLIWRACSPASPNASGSAGQMDHSQMDHGSSHSDPSLQAYLDEQNTIMSTMMDDMGNIQHSGSAAVDFLAGMIPHHASAISMAESYLNNGGSHPELKPLAESIITAQKAEIDEMKAMIQERETTAVKDEEQESAYLDAYNKLMLSSHAVHTDGDSLDEAFARGMMLHHQMAVDMSNAILVHTEDEAVKKLAQNIVDAQQEEITQMQSILDDLPKP</sequence>
<dbReference type="PANTHER" id="PTHR36933">
    <property type="entry name" value="SLL0788 PROTEIN"/>
    <property type="match status" value="1"/>
</dbReference>
<keyword evidence="2" id="KW-0472">Membrane</keyword>
<feature type="region of interest" description="Disordered" evidence="1">
    <location>
        <begin position="33"/>
        <end position="53"/>
    </location>
</feature>
<dbReference type="AlphaFoldDB" id="A0A6N2QXQ1"/>
<evidence type="ECO:0000313" key="4">
    <source>
        <dbReference type="EMBL" id="VYS73393.1"/>
    </source>
</evidence>
<dbReference type="PANTHER" id="PTHR36933:SF1">
    <property type="entry name" value="SLL0788 PROTEIN"/>
    <property type="match status" value="1"/>
</dbReference>
<dbReference type="InterPro" id="IPR005183">
    <property type="entry name" value="DUF305_CopM-like"/>
</dbReference>
<reference evidence="4" key="1">
    <citation type="submission" date="2019-11" db="EMBL/GenBank/DDBJ databases">
        <authorList>
            <person name="Feng L."/>
        </authorList>
    </citation>
    <scope>NUCLEOTIDE SEQUENCE</scope>
    <source>
        <strain evidence="4">AundefinedLFYP135</strain>
    </source>
</reference>
<protein>
    <recommendedName>
        <fullName evidence="3">DUF305 domain-containing protein</fullName>
    </recommendedName>
</protein>
<evidence type="ECO:0000259" key="3">
    <source>
        <dbReference type="Pfam" id="PF03713"/>
    </source>
</evidence>
<organism evidence="4">
    <name type="scientific">uncultured Anaerotruncus sp</name>
    <dbReference type="NCBI Taxonomy" id="905011"/>
    <lineage>
        <taxon>Bacteria</taxon>
        <taxon>Bacillati</taxon>
        <taxon>Bacillota</taxon>
        <taxon>Clostridia</taxon>
        <taxon>Eubacteriales</taxon>
        <taxon>Oscillospiraceae</taxon>
        <taxon>Anaerotruncus</taxon>
        <taxon>environmental samples</taxon>
    </lineage>
</organism>
<evidence type="ECO:0000256" key="1">
    <source>
        <dbReference type="SAM" id="MobiDB-lite"/>
    </source>
</evidence>
<name>A0A6N2QXQ1_9FIRM</name>
<feature type="domain" description="DUF305" evidence="3">
    <location>
        <begin position="85"/>
        <end position="228"/>
    </location>
</feature>